<accession>A0A165EWB9</accession>
<organism evidence="2 3">
    <name type="scientific">Calocera cornea HHB12733</name>
    <dbReference type="NCBI Taxonomy" id="1353952"/>
    <lineage>
        <taxon>Eukaryota</taxon>
        <taxon>Fungi</taxon>
        <taxon>Dikarya</taxon>
        <taxon>Basidiomycota</taxon>
        <taxon>Agaricomycotina</taxon>
        <taxon>Dacrymycetes</taxon>
        <taxon>Dacrymycetales</taxon>
        <taxon>Dacrymycetaceae</taxon>
        <taxon>Calocera</taxon>
    </lineage>
</organism>
<proteinExistence type="predicted"/>
<dbReference type="Proteomes" id="UP000076842">
    <property type="component" value="Unassembled WGS sequence"/>
</dbReference>
<dbReference type="AlphaFoldDB" id="A0A165EWB9"/>
<protein>
    <submittedName>
        <fullName evidence="2">Uncharacterized protein</fullName>
    </submittedName>
</protein>
<dbReference type="EMBL" id="KV423991">
    <property type="protein sequence ID" value="KZT55654.1"/>
    <property type="molecule type" value="Genomic_DNA"/>
</dbReference>
<feature type="compositionally biased region" description="Polar residues" evidence="1">
    <location>
        <begin position="123"/>
        <end position="134"/>
    </location>
</feature>
<keyword evidence="3" id="KW-1185">Reference proteome</keyword>
<evidence type="ECO:0000256" key="1">
    <source>
        <dbReference type="SAM" id="MobiDB-lite"/>
    </source>
</evidence>
<sequence>MRACRRPPDLSDGPPHSSWRSCNTRPSVRDSPERAPLSPGDSKASTSRNYCAGLIWFAEGFQTKGYQGHQTRGLSQIPRSTTVNPSRLQLSYLHCNSSKGCIPDIRGRHILPPPLRQRGGRTGTTFSQRPSRLSPNLGENLCHEALSLGLSSPRS</sequence>
<dbReference type="InParanoid" id="A0A165EWB9"/>
<feature type="region of interest" description="Disordered" evidence="1">
    <location>
        <begin position="1"/>
        <end position="46"/>
    </location>
</feature>
<name>A0A165EWB9_9BASI</name>
<gene>
    <name evidence="2" type="ORF">CALCODRAFT_344774</name>
</gene>
<feature type="region of interest" description="Disordered" evidence="1">
    <location>
        <begin position="106"/>
        <end position="134"/>
    </location>
</feature>
<evidence type="ECO:0000313" key="2">
    <source>
        <dbReference type="EMBL" id="KZT55654.1"/>
    </source>
</evidence>
<reference evidence="2 3" key="1">
    <citation type="journal article" date="2016" name="Mol. Biol. Evol.">
        <title>Comparative Genomics of Early-Diverging Mushroom-Forming Fungi Provides Insights into the Origins of Lignocellulose Decay Capabilities.</title>
        <authorList>
            <person name="Nagy L.G."/>
            <person name="Riley R."/>
            <person name="Tritt A."/>
            <person name="Adam C."/>
            <person name="Daum C."/>
            <person name="Floudas D."/>
            <person name="Sun H."/>
            <person name="Yadav J.S."/>
            <person name="Pangilinan J."/>
            <person name="Larsson K.H."/>
            <person name="Matsuura K."/>
            <person name="Barry K."/>
            <person name="Labutti K."/>
            <person name="Kuo R."/>
            <person name="Ohm R.A."/>
            <person name="Bhattacharya S.S."/>
            <person name="Shirouzu T."/>
            <person name="Yoshinaga Y."/>
            <person name="Martin F.M."/>
            <person name="Grigoriev I.V."/>
            <person name="Hibbett D.S."/>
        </authorList>
    </citation>
    <scope>NUCLEOTIDE SEQUENCE [LARGE SCALE GENOMIC DNA]</scope>
    <source>
        <strain evidence="2 3">HHB12733</strain>
    </source>
</reference>
<evidence type="ECO:0000313" key="3">
    <source>
        <dbReference type="Proteomes" id="UP000076842"/>
    </source>
</evidence>